<evidence type="ECO:0000256" key="2">
    <source>
        <dbReference type="ARBA" id="ARBA00009748"/>
    </source>
</evidence>
<evidence type="ECO:0000256" key="6">
    <source>
        <dbReference type="ARBA" id="ARBA00023157"/>
    </source>
</evidence>
<dbReference type="Gene3D" id="1.10.110.10">
    <property type="entry name" value="Plant lipid-transfer and hydrophobic proteins"/>
    <property type="match status" value="1"/>
</dbReference>
<name>A0A9P0YQN3_CUSEU</name>
<reference evidence="12" key="1">
    <citation type="submission" date="2022-07" db="EMBL/GenBank/DDBJ databases">
        <authorList>
            <person name="Macas J."/>
            <person name="Novak P."/>
            <person name="Neumann P."/>
        </authorList>
    </citation>
    <scope>NUCLEOTIDE SEQUENCE</scope>
</reference>
<evidence type="ECO:0000256" key="1">
    <source>
        <dbReference type="ARBA" id="ARBA00004609"/>
    </source>
</evidence>
<evidence type="ECO:0000259" key="11">
    <source>
        <dbReference type="SMART" id="SM00499"/>
    </source>
</evidence>
<keyword evidence="3" id="KW-1003">Cell membrane</keyword>
<accession>A0A9P0YQN3</accession>
<dbReference type="OrthoDB" id="1938537at2759"/>
<evidence type="ECO:0000256" key="9">
    <source>
        <dbReference type="SAM" id="MobiDB-lite"/>
    </source>
</evidence>
<keyword evidence="6" id="KW-1015">Disulfide bond</keyword>
<feature type="chain" id="PRO_5040408860" description="Bifunctional inhibitor/plant lipid transfer protein/seed storage helical domain-containing protein" evidence="10">
    <location>
        <begin position="25"/>
        <end position="184"/>
    </location>
</feature>
<organism evidence="12 13">
    <name type="scientific">Cuscuta europaea</name>
    <name type="common">European dodder</name>
    <dbReference type="NCBI Taxonomy" id="41803"/>
    <lineage>
        <taxon>Eukaryota</taxon>
        <taxon>Viridiplantae</taxon>
        <taxon>Streptophyta</taxon>
        <taxon>Embryophyta</taxon>
        <taxon>Tracheophyta</taxon>
        <taxon>Spermatophyta</taxon>
        <taxon>Magnoliopsida</taxon>
        <taxon>eudicotyledons</taxon>
        <taxon>Gunneridae</taxon>
        <taxon>Pentapetalae</taxon>
        <taxon>asterids</taxon>
        <taxon>lamiids</taxon>
        <taxon>Solanales</taxon>
        <taxon>Convolvulaceae</taxon>
        <taxon>Cuscuteae</taxon>
        <taxon>Cuscuta</taxon>
        <taxon>Cuscuta subgen. Cuscuta</taxon>
    </lineage>
</organism>
<dbReference type="PANTHER" id="PTHR33044">
    <property type="entry name" value="BIFUNCTIONAL INHIBITOR/LIPID-TRANSFER PROTEIN/SEED STORAGE 2S ALBUMIN SUPERFAMILY PROTEIN-RELATED"/>
    <property type="match status" value="1"/>
</dbReference>
<feature type="region of interest" description="Disordered" evidence="9">
    <location>
        <begin position="135"/>
        <end position="157"/>
    </location>
</feature>
<comment type="similarity">
    <text evidence="2">Belongs to the plant LTP family.</text>
</comment>
<dbReference type="AlphaFoldDB" id="A0A9P0YQN3"/>
<keyword evidence="4" id="KW-0336">GPI-anchor</keyword>
<dbReference type="GO" id="GO:0005886">
    <property type="term" value="C:plasma membrane"/>
    <property type="evidence" value="ECO:0007669"/>
    <property type="project" value="UniProtKB-SubCell"/>
</dbReference>
<dbReference type="Pfam" id="PF14368">
    <property type="entry name" value="LTP_2"/>
    <property type="match status" value="1"/>
</dbReference>
<feature type="signal peptide" evidence="10">
    <location>
        <begin position="1"/>
        <end position="24"/>
    </location>
</feature>
<keyword evidence="7" id="KW-0325">Glycoprotein</keyword>
<comment type="caution">
    <text evidence="12">The sequence shown here is derived from an EMBL/GenBank/DDBJ whole genome shotgun (WGS) entry which is preliminary data.</text>
</comment>
<dbReference type="SUPFAM" id="SSF47699">
    <property type="entry name" value="Bifunctional inhibitor/lipid-transfer protein/seed storage 2S albumin"/>
    <property type="match status" value="1"/>
</dbReference>
<keyword evidence="8" id="KW-0449">Lipoprotein</keyword>
<dbReference type="GO" id="GO:0098552">
    <property type="term" value="C:side of membrane"/>
    <property type="evidence" value="ECO:0007669"/>
    <property type="project" value="UniProtKB-KW"/>
</dbReference>
<evidence type="ECO:0000313" key="12">
    <source>
        <dbReference type="EMBL" id="CAH9072181.1"/>
    </source>
</evidence>
<keyword evidence="5 10" id="KW-0732">Signal</keyword>
<evidence type="ECO:0000256" key="3">
    <source>
        <dbReference type="ARBA" id="ARBA00022475"/>
    </source>
</evidence>
<keyword evidence="4" id="KW-0472">Membrane</keyword>
<evidence type="ECO:0000256" key="4">
    <source>
        <dbReference type="ARBA" id="ARBA00022622"/>
    </source>
</evidence>
<dbReference type="InterPro" id="IPR043325">
    <property type="entry name" value="LTSS"/>
</dbReference>
<comment type="subcellular location">
    <subcellularLocation>
        <location evidence="1">Cell membrane</location>
        <topology evidence="1">Lipid-anchor</topology>
        <topology evidence="1">GPI-anchor</topology>
    </subcellularLocation>
</comment>
<proteinExistence type="inferred from homology"/>
<dbReference type="FunFam" id="1.10.110.10:FF:000001">
    <property type="entry name" value="Bifunctional inhibitor/lipid-transfer protein/seed storage 2S albumin superfamily protein"/>
    <property type="match status" value="1"/>
</dbReference>
<evidence type="ECO:0000256" key="8">
    <source>
        <dbReference type="ARBA" id="ARBA00023288"/>
    </source>
</evidence>
<evidence type="ECO:0000313" key="13">
    <source>
        <dbReference type="Proteomes" id="UP001152484"/>
    </source>
</evidence>
<sequence>MGSKFVPFFFFFIFVVLLADLASSDVSKDKAECAEQLVGIATCLPYVSDEARTPPRDCCAGLKGVIEKSKKCICILVKDRNDPSLGLEINSTRALSLPDLCQTPANVSQCIQLLNLAPNSPDAKVFQDFVNSAKGSTAATPPVKGSSGDGATSAEVKSDGSKRKQFLEANVVAGLFVYVFNAIS</sequence>
<evidence type="ECO:0000256" key="5">
    <source>
        <dbReference type="ARBA" id="ARBA00022729"/>
    </source>
</evidence>
<keyword evidence="13" id="KW-1185">Reference proteome</keyword>
<evidence type="ECO:0000256" key="7">
    <source>
        <dbReference type="ARBA" id="ARBA00023180"/>
    </source>
</evidence>
<feature type="domain" description="Bifunctional inhibitor/plant lipid transfer protein/seed storage helical" evidence="11">
    <location>
        <begin position="33"/>
        <end position="110"/>
    </location>
</feature>
<dbReference type="Proteomes" id="UP001152484">
    <property type="component" value="Unassembled WGS sequence"/>
</dbReference>
<dbReference type="EMBL" id="CAMAPE010000008">
    <property type="protein sequence ID" value="CAH9072181.1"/>
    <property type="molecule type" value="Genomic_DNA"/>
</dbReference>
<protein>
    <recommendedName>
        <fullName evidence="11">Bifunctional inhibitor/plant lipid transfer protein/seed storage helical domain-containing protein</fullName>
    </recommendedName>
</protein>
<dbReference type="CDD" id="cd00010">
    <property type="entry name" value="AAI_LTSS"/>
    <property type="match status" value="1"/>
</dbReference>
<gene>
    <name evidence="12" type="ORF">CEURO_LOCUS4219</name>
</gene>
<dbReference type="SMART" id="SM00499">
    <property type="entry name" value="AAI"/>
    <property type="match status" value="1"/>
</dbReference>
<dbReference type="InterPro" id="IPR016140">
    <property type="entry name" value="Bifunc_inhib/LTP/seed_store"/>
</dbReference>
<dbReference type="InterPro" id="IPR036312">
    <property type="entry name" value="Bifun_inhib/LTP/seed_sf"/>
</dbReference>
<evidence type="ECO:0000256" key="10">
    <source>
        <dbReference type="SAM" id="SignalP"/>
    </source>
</evidence>